<dbReference type="Pfam" id="PF17921">
    <property type="entry name" value="Integrase_H2C2"/>
    <property type="match status" value="1"/>
</dbReference>
<dbReference type="Gene3D" id="3.30.420.10">
    <property type="entry name" value="Ribonuclease H-like superfamily/Ribonuclease H"/>
    <property type="match status" value="2"/>
</dbReference>
<dbReference type="InterPro" id="IPR002156">
    <property type="entry name" value="RNaseH_domain"/>
</dbReference>
<dbReference type="GO" id="GO:0003676">
    <property type="term" value="F:nucleic acid binding"/>
    <property type="evidence" value="ECO:0007669"/>
    <property type="project" value="InterPro"/>
</dbReference>
<dbReference type="Gene3D" id="1.10.340.70">
    <property type="match status" value="1"/>
</dbReference>
<organism evidence="3">
    <name type="scientific">Fagus sylvatica</name>
    <name type="common">Beechnut</name>
    <dbReference type="NCBI Taxonomy" id="28930"/>
    <lineage>
        <taxon>Eukaryota</taxon>
        <taxon>Viridiplantae</taxon>
        <taxon>Streptophyta</taxon>
        <taxon>Embryophyta</taxon>
        <taxon>Tracheophyta</taxon>
        <taxon>Spermatophyta</taxon>
        <taxon>Magnoliopsida</taxon>
        <taxon>eudicotyledons</taxon>
        <taxon>Gunneridae</taxon>
        <taxon>Pentapetalae</taxon>
        <taxon>rosids</taxon>
        <taxon>fabids</taxon>
        <taxon>Fagales</taxon>
        <taxon>Fagaceae</taxon>
        <taxon>Fagus</taxon>
    </lineage>
</organism>
<dbReference type="PANTHER" id="PTHR48475:SF1">
    <property type="entry name" value="RNASE H TYPE-1 DOMAIN-CONTAINING PROTEIN"/>
    <property type="match status" value="1"/>
</dbReference>
<sequence>MPRLEDILITFTKEVAHKVFYPHDDALVVSLEIVGYSTRRVLIDNGSSADVIYFTAFQQMKIDKDELQPIETLLVGFVGTSVYPLGMISLHITADMLGISTEVMVYKLNVNPSIHPIKQKRRVFTPERNAAVMEEILPPWMMFFDGAARREESGAGVVFVSPQKHMLPFAFRLNEPCSNNVAEYQALIAGLQMALDMKISYLEVYGDSKLVINQLLTHYEVRNEGLVPYFRLATRLIEEFDGISLEHIPRSENKIADALANLATTLALSEEERVNVPVCNRWALTEEYTSETNAISVSIVEDEDWRQPLIDYLEHGKLPNDSRHRTKGETNQAMEEAHSGVCGAHQSGPKLYHRIKRMGYYWPTIVKDCMDYANICEACQLHANYIHQPPEPLHPTVASWPFDAWGLDVVGPLPKSSAGHLYILVATDYFSKWAEVISLKETTYRTPTQATPYSLVYGVEAVLPLERQIPSLRIAIQEGLTNEENARLRLEELEALDEKRLEAQQHLECYQARLSRAFNKKVKPRSFQQGDLVLAVRRPINTLHKIGNKFTSKWDGPYVVQEVYTNGAYKIVDKDGIRVGPINARFLKRYYA</sequence>
<evidence type="ECO:0000313" key="3">
    <source>
        <dbReference type="EMBL" id="SPC84270.1"/>
    </source>
</evidence>
<accession>A0A2N9FBA0</accession>
<keyword evidence="1" id="KW-0175">Coiled coil</keyword>
<dbReference type="CDD" id="cd09279">
    <property type="entry name" value="RNase_HI_like"/>
    <property type="match status" value="1"/>
</dbReference>
<feature type="coiled-coil region" evidence="1">
    <location>
        <begin position="476"/>
        <end position="513"/>
    </location>
</feature>
<dbReference type="InterPro" id="IPR012337">
    <property type="entry name" value="RNaseH-like_sf"/>
</dbReference>
<feature type="domain" description="RNase H type-1" evidence="2">
    <location>
        <begin position="136"/>
        <end position="265"/>
    </location>
</feature>
<dbReference type="PROSITE" id="PS50879">
    <property type="entry name" value="RNASE_H_1"/>
    <property type="match status" value="1"/>
</dbReference>
<dbReference type="GO" id="GO:0004523">
    <property type="term" value="F:RNA-DNA hybrid ribonuclease activity"/>
    <property type="evidence" value="ECO:0007669"/>
    <property type="project" value="InterPro"/>
</dbReference>
<proteinExistence type="predicted"/>
<evidence type="ECO:0000259" key="2">
    <source>
        <dbReference type="PROSITE" id="PS50879"/>
    </source>
</evidence>
<dbReference type="InterPro" id="IPR041588">
    <property type="entry name" value="Integrase_H2C2"/>
</dbReference>
<evidence type="ECO:0000256" key="1">
    <source>
        <dbReference type="SAM" id="Coils"/>
    </source>
</evidence>
<dbReference type="SUPFAM" id="SSF53098">
    <property type="entry name" value="Ribonuclease H-like"/>
    <property type="match status" value="2"/>
</dbReference>
<dbReference type="Pfam" id="PF13456">
    <property type="entry name" value="RVT_3"/>
    <property type="match status" value="1"/>
</dbReference>
<dbReference type="PANTHER" id="PTHR48475">
    <property type="entry name" value="RIBONUCLEASE H"/>
    <property type="match status" value="1"/>
</dbReference>
<dbReference type="InterPro" id="IPR036397">
    <property type="entry name" value="RNaseH_sf"/>
</dbReference>
<protein>
    <recommendedName>
        <fullName evidence="2">RNase H type-1 domain-containing protein</fullName>
    </recommendedName>
</protein>
<dbReference type="EMBL" id="OIVN01000699">
    <property type="protein sequence ID" value="SPC84270.1"/>
    <property type="molecule type" value="Genomic_DNA"/>
</dbReference>
<gene>
    <name evidence="3" type="ORF">FSB_LOCUS12152</name>
</gene>
<name>A0A2N9FBA0_FAGSY</name>
<dbReference type="AlphaFoldDB" id="A0A2N9FBA0"/>
<reference evidence="3" key="1">
    <citation type="submission" date="2018-02" db="EMBL/GenBank/DDBJ databases">
        <authorList>
            <person name="Cohen D.B."/>
            <person name="Kent A.D."/>
        </authorList>
    </citation>
    <scope>NUCLEOTIDE SEQUENCE</scope>
</reference>